<keyword evidence="4" id="KW-1185">Reference proteome</keyword>
<dbReference type="SMART" id="SM00256">
    <property type="entry name" value="FBOX"/>
    <property type="match status" value="1"/>
</dbReference>
<sequence>MPLPNKRKGRRLLLVMTGHQNSALLHVPDEITLDVLRYLDIHEILALRKTCKRLDALTRDHYAWLVMLQAQKNYAPLPTHLQDPYCWTHLSSRELERVVRRLHEIHRTWLMRQSTYFLPGHDESCVLDPLFSNDDGARTIYSVEIFLDRWLLCIFHEKLVEVWDLDSAVRSPHQPVLCRRQRVRGAGSFSSAITHMNYLDNVLTIAVSCHDLCHVIQVQLHTSSVVYLPKDQDYRQDIQFRTIAVIPFASPIFNLRAVDPAQSLLLLGLPTSFHLLNWNTRERTVVHMLSEEEEELWNGVVGAIFLTMRHILVLKAHSLEICTLLDKPKAYVHRHGGEPGADDSGPSVGPASQMAAAVHSHFFPSTTFRGVSFSRPVVRESKPHPGGSSDPGPTTVTLQFLAYDVLRGLFQCSVSVMIPPSPDPDNPHTVLPPLDVEVYLVAAHNMAIPVALGTDDGPTPRSGLSHGARGFISACALGPAGRRGVWVERRRGAVRRVVYGFNAHWAGSDDEDDEDDGVVFGKEGGSDVRLMKRKDDNAKTGKRRKGQKNRGFQPGTPISVADSEHDVDSMLARAPRAIEGMEVYEVNSYDLRDDITHVAFSETTGVIALGTRKGDIRVLGRWPTGV</sequence>
<evidence type="ECO:0000313" key="3">
    <source>
        <dbReference type="EMBL" id="TFK88428.1"/>
    </source>
</evidence>
<evidence type="ECO:0000256" key="1">
    <source>
        <dbReference type="SAM" id="MobiDB-lite"/>
    </source>
</evidence>
<dbReference type="AlphaFoldDB" id="A0A5C3PJA6"/>
<feature type="domain" description="F-box" evidence="2">
    <location>
        <begin position="21"/>
        <end position="67"/>
    </location>
</feature>
<dbReference type="EMBL" id="ML211113">
    <property type="protein sequence ID" value="TFK88428.1"/>
    <property type="molecule type" value="Genomic_DNA"/>
</dbReference>
<dbReference type="Proteomes" id="UP000308197">
    <property type="component" value="Unassembled WGS sequence"/>
</dbReference>
<dbReference type="SUPFAM" id="SSF81383">
    <property type="entry name" value="F-box domain"/>
    <property type="match status" value="1"/>
</dbReference>
<reference evidence="3 4" key="1">
    <citation type="journal article" date="2019" name="Nat. Ecol. Evol.">
        <title>Megaphylogeny resolves global patterns of mushroom evolution.</title>
        <authorList>
            <person name="Varga T."/>
            <person name="Krizsan K."/>
            <person name="Foldi C."/>
            <person name="Dima B."/>
            <person name="Sanchez-Garcia M."/>
            <person name="Sanchez-Ramirez S."/>
            <person name="Szollosi G.J."/>
            <person name="Szarkandi J.G."/>
            <person name="Papp V."/>
            <person name="Albert L."/>
            <person name="Andreopoulos W."/>
            <person name="Angelini C."/>
            <person name="Antonin V."/>
            <person name="Barry K.W."/>
            <person name="Bougher N.L."/>
            <person name="Buchanan P."/>
            <person name="Buyck B."/>
            <person name="Bense V."/>
            <person name="Catcheside P."/>
            <person name="Chovatia M."/>
            <person name="Cooper J."/>
            <person name="Damon W."/>
            <person name="Desjardin D."/>
            <person name="Finy P."/>
            <person name="Geml J."/>
            <person name="Haridas S."/>
            <person name="Hughes K."/>
            <person name="Justo A."/>
            <person name="Karasinski D."/>
            <person name="Kautmanova I."/>
            <person name="Kiss B."/>
            <person name="Kocsube S."/>
            <person name="Kotiranta H."/>
            <person name="LaButti K.M."/>
            <person name="Lechner B.E."/>
            <person name="Liimatainen K."/>
            <person name="Lipzen A."/>
            <person name="Lukacs Z."/>
            <person name="Mihaltcheva S."/>
            <person name="Morgado L.N."/>
            <person name="Niskanen T."/>
            <person name="Noordeloos M.E."/>
            <person name="Ohm R.A."/>
            <person name="Ortiz-Santana B."/>
            <person name="Ovrebo C."/>
            <person name="Racz N."/>
            <person name="Riley R."/>
            <person name="Savchenko A."/>
            <person name="Shiryaev A."/>
            <person name="Soop K."/>
            <person name="Spirin V."/>
            <person name="Szebenyi C."/>
            <person name="Tomsovsky M."/>
            <person name="Tulloss R.E."/>
            <person name="Uehling J."/>
            <person name="Grigoriev I.V."/>
            <person name="Vagvolgyi C."/>
            <person name="Papp T."/>
            <person name="Martin F.M."/>
            <person name="Miettinen O."/>
            <person name="Hibbett D.S."/>
            <person name="Nagy L.G."/>
        </authorList>
    </citation>
    <scope>NUCLEOTIDE SEQUENCE [LARGE SCALE GENOMIC DNA]</scope>
    <source>
        <strain evidence="3 4">HHB13444</strain>
    </source>
</reference>
<dbReference type="InParanoid" id="A0A5C3PJA6"/>
<dbReference type="Gene3D" id="1.20.1280.50">
    <property type="match status" value="1"/>
</dbReference>
<organism evidence="3 4">
    <name type="scientific">Polyporus arcularius HHB13444</name>
    <dbReference type="NCBI Taxonomy" id="1314778"/>
    <lineage>
        <taxon>Eukaryota</taxon>
        <taxon>Fungi</taxon>
        <taxon>Dikarya</taxon>
        <taxon>Basidiomycota</taxon>
        <taxon>Agaricomycotina</taxon>
        <taxon>Agaricomycetes</taxon>
        <taxon>Polyporales</taxon>
        <taxon>Polyporaceae</taxon>
        <taxon>Polyporus</taxon>
    </lineage>
</organism>
<name>A0A5C3PJA6_9APHY</name>
<dbReference type="InterPro" id="IPR036047">
    <property type="entry name" value="F-box-like_dom_sf"/>
</dbReference>
<dbReference type="Pfam" id="PF12937">
    <property type="entry name" value="F-box-like"/>
    <property type="match status" value="1"/>
</dbReference>
<evidence type="ECO:0000259" key="2">
    <source>
        <dbReference type="PROSITE" id="PS50181"/>
    </source>
</evidence>
<protein>
    <recommendedName>
        <fullName evidence="2">F-box domain-containing protein</fullName>
    </recommendedName>
</protein>
<dbReference type="PROSITE" id="PS50181">
    <property type="entry name" value="FBOX"/>
    <property type="match status" value="1"/>
</dbReference>
<dbReference type="InterPro" id="IPR001810">
    <property type="entry name" value="F-box_dom"/>
</dbReference>
<evidence type="ECO:0000313" key="4">
    <source>
        <dbReference type="Proteomes" id="UP000308197"/>
    </source>
</evidence>
<proteinExistence type="predicted"/>
<accession>A0A5C3PJA6</accession>
<gene>
    <name evidence="3" type="ORF">K466DRAFT_73821</name>
</gene>
<feature type="region of interest" description="Disordered" evidence="1">
    <location>
        <begin position="534"/>
        <end position="560"/>
    </location>
</feature>